<accession>A0A1H9EUM3</accession>
<keyword evidence="2" id="KW-1185">Reference proteome</keyword>
<evidence type="ECO:0000313" key="1">
    <source>
        <dbReference type="EMBL" id="SEQ29404.1"/>
    </source>
</evidence>
<reference evidence="2" key="1">
    <citation type="submission" date="2016-10" db="EMBL/GenBank/DDBJ databases">
        <authorList>
            <person name="Varghese N."/>
            <person name="Submissions S."/>
        </authorList>
    </citation>
    <scope>NUCLEOTIDE SEQUENCE [LARGE SCALE GENOMIC DNA]</scope>
    <source>
        <strain evidence="2">DSM 25055</strain>
    </source>
</reference>
<evidence type="ECO:0000313" key="2">
    <source>
        <dbReference type="Proteomes" id="UP000199114"/>
    </source>
</evidence>
<dbReference type="AlphaFoldDB" id="A0A1H9EUM3"/>
<dbReference type="Proteomes" id="UP000199114">
    <property type="component" value="Unassembled WGS sequence"/>
</dbReference>
<dbReference type="EMBL" id="FOFD01000002">
    <property type="protein sequence ID" value="SEQ29404.1"/>
    <property type="molecule type" value="Genomic_DNA"/>
</dbReference>
<gene>
    <name evidence="1" type="ORF">SAMN04489841_1388</name>
</gene>
<protein>
    <submittedName>
        <fullName evidence="1">Uncharacterized protein</fullName>
    </submittedName>
</protein>
<name>A0A1H9EUM3_9EURY</name>
<sequence length="153" mass="17208">MSTGVRLRKWPTGAVTPSTVLEGNQRMSVQHPTDETVSTYEQAQIDDVVLKRRSWNYAYIGEDVEGRHHHVDRKRERIVVTKSRADRDDSGAVPVFSLWGPILHAESIELGPMGAGGDDLRRWIQFIDQECGGWSDRPVSAADQAQNILEEVL</sequence>
<proteinExistence type="predicted"/>
<dbReference type="STRING" id="1186196.SAMN04489841_1388"/>
<organism evidence="1 2">
    <name type="scientific">Natrinema salaciae</name>
    <dbReference type="NCBI Taxonomy" id="1186196"/>
    <lineage>
        <taxon>Archaea</taxon>
        <taxon>Methanobacteriati</taxon>
        <taxon>Methanobacteriota</taxon>
        <taxon>Stenosarchaea group</taxon>
        <taxon>Halobacteria</taxon>
        <taxon>Halobacteriales</taxon>
        <taxon>Natrialbaceae</taxon>
        <taxon>Natrinema</taxon>
    </lineage>
</organism>